<sequence>MSAGTIRETIKALNSTFAAPSASWPLPDELQDAIEAFLDRYHDIEDHDSQRFHEDLLSLYLRHVAGNSEKHGPFLRALRLVRPALTGQARLEEWWGLVVKPTIDTAGHKRQEIEDAKEFLHSVLSFDAEEDKIGEHARLAKHFSSMVLDMYLAKTRVPSTAEDVVSSEDAIVAHELEAILVTYGRGKPRQLLSALDELFVQKHHRIQALNLLSAFVRLQPPHLHLVLETSLIQHLEKCLLIDTSSTVIELALMVLIMLLPHITGSLTSDHHLAKLFLIYSRLLCWDKFGSPEELDSDAEQAQDRYESSSEDEDDADQRWEKVHHSLDYPEGSPPTLLHYFTFLYGLFPLNFMSFVRKPRKFLKSQNFPGADDFDLDQDLIHSRTEPYRRVHLLHPNMFTTTIEDEWSENRWLKSDPADVVTECMDLCVAVSSTLEDPGPPPTSKLPDLPIPPIPDIPETESALDDDPTVSWRNTQSTMFGQPETFDILPRAKSVKSSKSTSPLLKARDVTDSPTLPPLKAEKKQHFLAGSVITSQQLQHPSSRLGTFAQAVTTGSNSPTQPEFQNQSMASLQREIMLLRNDLNFERYLKQQHLTHIGQLQRKHIKEATAEADTLSLINTNRTLKARLAKANELYAQLKKETMTSRSQSKKWETELSSKVKSYREDQKVWQGDEETLRFTLKKTEQDCEHLKKMVERAEAEQLKAQQRTRALEFELEDYGNTRRELENAQDKILSLEDQGKELKSLMRERDELRNELEVANMRLNSREVERERAIKAYERKFLELESRLQAAEKSPGKPGQLPSSVQQMLDSALAANNAKLQQMKKTHYRLLEQYTELEMKYHDLEGERQAELGRFAHEKSGYRDYEKEPLSRNFSMHSSNTYGTKYLPPISSDQPLDEYTYYGDYHSPSSLHGPPANASPVRPARVESLPVRKGTRDPATVGLGQDFSAAYDATLNAHFQAPNAPDTVTSSNKSTFSVDTSSSKGDKKDKVVPKSEVRIYGRGGAQNIGKKVKEKEPKKPTQSKTGGFRGLKGIM</sequence>
<dbReference type="PANTHER" id="PTHR15154:SF2">
    <property type="entry name" value="HAMARTIN"/>
    <property type="match status" value="1"/>
</dbReference>
<feature type="compositionally biased region" description="Basic and acidic residues" evidence="2">
    <location>
        <begin position="984"/>
        <end position="999"/>
    </location>
</feature>
<proteinExistence type="predicted"/>
<feature type="region of interest" description="Disordered" evidence="2">
    <location>
        <begin position="904"/>
        <end position="940"/>
    </location>
</feature>
<evidence type="ECO:0008006" key="5">
    <source>
        <dbReference type="Google" id="ProtNLM"/>
    </source>
</evidence>
<dbReference type="Pfam" id="PF04388">
    <property type="entry name" value="Hamartin"/>
    <property type="match status" value="1"/>
</dbReference>
<gene>
    <name evidence="3" type="ORF">K491DRAFT_713225</name>
</gene>
<feature type="region of interest" description="Disordered" evidence="2">
    <location>
        <begin position="432"/>
        <end position="451"/>
    </location>
</feature>
<dbReference type="AlphaFoldDB" id="A0A6A6THC2"/>
<dbReference type="OrthoDB" id="6022054at2759"/>
<dbReference type="Proteomes" id="UP000799324">
    <property type="component" value="Unassembled WGS sequence"/>
</dbReference>
<feature type="compositionally biased region" description="Pro residues" evidence="2">
    <location>
        <begin position="437"/>
        <end position="451"/>
    </location>
</feature>
<organism evidence="3 4">
    <name type="scientific">Lophiostoma macrostomum CBS 122681</name>
    <dbReference type="NCBI Taxonomy" id="1314788"/>
    <lineage>
        <taxon>Eukaryota</taxon>
        <taxon>Fungi</taxon>
        <taxon>Dikarya</taxon>
        <taxon>Ascomycota</taxon>
        <taxon>Pezizomycotina</taxon>
        <taxon>Dothideomycetes</taxon>
        <taxon>Pleosporomycetidae</taxon>
        <taxon>Pleosporales</taxon>
        <taxon>Lophiostomataceae</taxon>
        <taxon>Lophiostoma</taxon>
    </lineage>
</organism>
<feature type="region of interest" description="Disordered" evidence="2">
    <location>
        <begin position="292"/>
        <end position="316"/>
    </location>
</feature>
<dbReference type="GO" id="GO:0032007">
    <property type="term" value="P:negative regulation of TOR signaling"/>
    <property type="evidence" value="ECO:0007669"/>
    <property type="project" value="TreeGrafter"/>
</dbReference>
<keyword evidence="1" id="KW-0175">Coiled coil</keyword>
<dbReference type="PANTHER" id="PTHR15154">
    <property type="entry name" value="HAMARTIN"/>
    <property type="match status" value="1"/>
</dbReference>
<evidence type="ECO:0000313" key="4">
    <source>
        <dbReference type="Proteomes" id="UP000799324"/>
    </source>
</evidence>
<evidence type="ECO:0000313" key="3">
    <source>
        <dbReference type="EMBL" id="KAF2658741.1"/>
    </source>
</evidence>
<dbReference type="GO" id="GO:0033596">
    <property type="term" value="C:TSC1-TSC2 complex"/>
    <property type="evidence" value="ECO:0007669"/>
    <property type="project" value="TreeGrafter"/>
</dbReference>
<feature type="region of interest" description="Disordered" evidence="2">
    <location>
        <begin position="962"/>
        <end position="1035"/>
    </location>
</feature>
<evidence type="ECO:0000256" key="1">
    <source>
        <dbReference type="SAM" id="Coils"/>
    </source>
</evidence>
<dbReference type="GO" id="GO:0051726">
    <property type="term" value="P:regulation of cell cycle"/>
    <property type="evidence" value="ECO:0007669"/>
    <property type="project" value="TreeGrafter"/>
</dbReference>
<dbReference type="EMBL" id="MU004312">
    <property type="protein sequence ID" value="KAF2658741.1"/>
    <property type="molecule type" value="Genomic_DNA"/>
</dbReference>
<protein>
    <recommendedName>
        <fullName evidence="5">Hamartin</fullName>
    </recommendedName>
</protein>
<feature type="coiled-coil region" evidence="1">
    <location>
        <begin position="680"/>
        <end position="794"/>
    </location>
</feature>
<name>A0A6A6THC2_9PLEO</name>
<reference evidence="3" key="1">
    <citation type="journal article" date="2020" name="Stud. Mycol.">
        <title>101 Dothideomycetes genomes: a test case for predicting lifestyles and emergence of pathogens.</title>
        <authorList>
            <person name="Haridas S."/>
            <person name="Albert R."/>
            <person name="Binder M."/>
            <person name="Bloem J."/>
            <person name="Labutti K."/>
            <person name="Salamov A."/>
            <person name="Andreopoulos B."/>
            <person name="Baker S."/>
            <person name="Barry K."/>
            <person name="Bills G."/>
            <person name="Bluhm B."/>
            <person name="Cannon C."/>
            <person name="Castanera R."/>
            <person name="Culley D."/>
            <person name="Daum C."/>
            <person name="Ezra D."/>
            <person name="Gonzalez J."/>
            <person name="Henrissat B."/>
            <person name="Kuo A."/>
            <person name="Liang C."/>
            <person name="Lipzen A."/>
            <person name="Lutzoni F."/>
            <person name="Magnuson J."/>
            <person name="Mondo S."/>
            <person name="Nolan M."/>
            <person name="Ohm R."/>
            <person name="Pangilinan J."/>
            <person name="Park H.-J."/>
            <person name="Ramirez L."/>
            <person name="Alfaro M."/>
            <person name="Sun H."/>
            <person name="Tritt A."/>
            <person name="Yoshinaga Y."/>
            <person name="Zwiers L.-H."/>
            <person name="Turgeon B."/>
            <person name="Goodwin S."/>
            <person name="Spatafora J."/>
            <person name="Crous P."/>
            <person name="Grigoriev I."/>
        </authorList>
    </citation>
    <scope>NUCLEOTIDE SEQUENCE</scope>
    <source>
        <strain evidence="3">CBS 122681</strain>
    </source>
</reference>
<keyword evidence="4" id="KW-1185">Reference proteome</keyword>
<accession>A0A6A6THC2</accession>
<evidence type="ECO:0000256" key="2">
    <source>
        <dbReference type="SAM" id="MobiDB-lite"/>
    </source>
</evidence>
<dbReference type="InterPro" id="IPR007483">
    <property type="entry name" value="Hamartin"/>
</dbReference>
<feature type="compositionally biased region" description="Polar residues" evidence="2">
    <location>
        <begin position="966"/>
        <end position="976"/>
    </location>
</feature>